<dbReference type="PANTHER" id="PTHR38698:SF1">
    <property type="entry name" value="FUNGAL PROTEIN"/>
    <property type="match status" value="1"/>
</dbReference>
<gene>
    <name evidence="2" type="ORF">PLEOSDRAFT_1076210</name>
</gene>
<dbReference type="OrthoDB" id="5378975at2759"/>
<dbReference type="HOGENOM" id="CLU_731781_0_0_1"/>
<dbReference type="VEuPathDB" id="FungiDB:PLEOSDRAFT_1076210"/>
<feature type="region of interest" description="Disordered" evidence="1">
    <location>
        <begin position="20"/>
        <end position="107"/>
    </location>
</feature>
<dbReference type="AlphaFoldDB" id="A0A067NR44"/>
<dbReference type="EMBL" id="KL198007">
    <property type="protein sequence ID" value="KDQ29475.1"/>
    <property type="molecule type" value="Genomic_DNA"/>
</dbReference>
<proteinExistence type="predicted"/>
<reference evidence="3" key="1">
    <citation type="journal article" date="2014" name="Proc. Natl. Acad. Sci. U.S.A.">
        <title>Extensive sampling of basidiomycete genomes demonstrates inadequacy of the white-rot/brown-rot paradigm for wood decay fungi.</title>
        <authorList>
            <person name="Riley R."/>
            <person name="Salamov A.A."/>
            <person name="Brown D.W."/>
            <person name="Nagy L.G."/>
            <person name="Floudas D."/>
            <person name="Held B.W."/>
            <person name="Levasseur A."/>
            <person name="Lombard V."/>
            <person name="Morin E."/>
            <person name="Otillar R."/>
            <person name="Lindquist E.A."/>
            <person name="Sun H."/>
            <person name="LaButti K.M."/>
            <person name="Schmutz J."/>
            <person name="Jabbour D."/>
            <person name="Luo H."/>
            <person name="Baker S.E."/>
            <person name="Pisabarro A.G."/>
            <person name="Walton J.D."/>
            <person name="Blanchette R.A."/>
            <person name="Henrissat B."/>
            <person name="Martin F."/>
            <person name="Cullen D."/>
            <person name="Hibbett D.S."/>
            <person name="Grigoriev I.V."/>
        </authorList>
    </citation>
    <scope>NUCLEOTIDE SEQUENCE [LARGE SCALE GENOMIC DNA]</scope>
    <source>
        <strain evidence="3">PC15</strain>
    </source>
</reference>
<evidence type="ECO:0000313" key="3">
    <source>
        <dbReference type="Proteomes" id="UP000027073"/>
    </source>
</evidence>
<feature type="compositionally biased region" description="Acidic residues" evidence="1">
    <location>
        <begin position="44"/>
        <end position="76"/>
    </location>
</feature>
<protein>
    <submittedName>
        <fullName evidence="2">Uncharacterized protein</fullName>
    </submittedName>
</protein>
<feature type="compositionally biased region" description="Polar residues" evidence="1">
    <location>
        <begin position="77"/>
        <end position="86"/>
    </location>
</feature>
<accession>A0A067NR44</accession>
<sequence length="346" mass="38104">MDDFTFGADVWGVNEPIKIEPSTSALEEPTTPLESYLTPRNQFDEFDDEFGEPAEATETEGGEDDFGDFGDFEEPQDTQGGSTQFGDTGFFETPSTSTLPDAWEPLRLDPLPSRHQLERHTSDLLTSLWGLGSLSDVTTSDDIREAEGIAQLLIYPESRDLYNNLVKSLPTIKPPNWTRSRIRRQHLISLGVPVNLDEVMPHANGRPLPPLQISTRPMSAPPGPRQVHAELGSTTRPGTPQLGNRQGQSFGPKPELDESKIMQLLSLNPDNLSLQPLPVLERYLAAIRSQTANTSAVLTHSLQAKDALQQNSETYNKLIAELVGEAQKIKTGAKVRTPIRRGSGMV</sequence>
<feature type="region of interest" description="Disordered" evidence="1">
    <location>
        <begin position="217"/>
        <end position="255"/>
    </location>
</feature>
<organism evidence="2 3">
    <name type="scientific">Pleurotus ostreatus (strain PC15)</name>
    <name type="common">Oyster mushroom</name>
    <dbReference type="NCBI Taxonomy" id="1137138"/>
    <lineage>
        <taxon>Eukaryota</taxon>
        <taxon>Fungi</taxon>
        <taxon>Dikarya</taxon>
        <taxon>Basidiomycota</taxon>
        <taxon>Agaricomycotina</taxon>
        <taxon>Agaricomycetes</taxon>
        <taxon>Agaricomycetidae</taxon>
        <taxon>Agaricales</taxon>
        <taxon>Pleurotineae</taxon>
        <taxon>Pleurotaceae</taxon>
        <taxon>Pleurotus</taxon>
    </lineage>
</organism>
<dbReference type="Proteomes" id="UP000027073">
    <property type="component" value="Unassembled WGS sequence"/>
</dbReference>
<dbReference type="InterPro" id="IPR031355">
    <property type="entry name" value="YBL010C/LAA2-like"/>
</dbReference>
<dbReference type="InParanoid" id="A0A067NR44"/>
<feature type="compositionally biased region" description="Polar residues" evidence="1">
    <location>
        <begin position="232"/>
        <end position="249"/>
    </location>
</feature>
<dbReference type="STRING" id="1137138.A0A067NR44"/>
<evidence type="ECO:0000256" key="1">
    <source>
        <dbReference type="SAM" id="MobiDB-lite"/>
    </source>
</evidence>
<dbReference type="PANTHER" id="PTHR38698">
    <property type="entry name" value="EXPRESSED PROTEIN"/>
    <property type="match status" value="1"/>
</dbReference>
<name>A0A067NR44_PLEO1</name>
<evidence type="ECO:0000313" key="2">
    <source>
        <dbReference type="EMBL" id="KDQ29475.1"/>
    </source>
</evidence>
<dbReference type="Pfam" id="PF17104">
    <property type="entry name" value="YBL010C_LAA2"/>
    <property type="match status" value="1"/>
</dbReference>